<reference evidence="4" key="1">
    <citation type="submission" date="2020-05" db="EMBL/GenBank/DDBJ databases">
        <title>Mycena genomes resolve the evolution of fungal bioluminescence.</title>
        <authorList>
            <person name="Tsai I.J."/>
        </authorList>
    </citation>
    <scope>NUCLEOTIDE SEQUENCE</scope>
    <source>
        <strain evidence="4">110903Hualien_Pintung</strain>
    </source>
</reference>
<dbReference type="Proteomes" id="UP000613580">
    <property type="component" value="Unassembled WGS sequence"/>
</dbReference>
<evidence type="ECO:0000256" key="1">
    <source>
        <dbReference type="SAM" id="MobiDB-lite"/>
    </source>
</evidence>
<feature type="domain" description="CxC5 like cysteine cluster associated with KDZ" evidence="2">
    <location>
        <begin position="100"/>
        <end position="214"/>
    </location>
</feature>
<gene>
    <name evidence="4" type="ORF">HMN09_00562900</name>
</gene>
<evidence type="ECO:0000259" key="3">
    <source>
        <dbReference type="Pfam" id="PF18721"/>
    </source>
</evidence>
<organism evidence="4 5">
    <name type="scientific">Mycena chlorophos</name>
    <name type="common">Agaric fungus</name>
    <name type="synonym">Agaricus chlorophos</name>
    <dbReference type="NCBI Taxonomy" id="658473"/>
    <lineage>
        <taxon>Eukaryota</taxon>
        <taxon>Fungi</taxon>
        <taxon>Dikarya</taxon>
        <taxon>Basidiomycota</taxon>
        <taxon>Agaricomycotina</taxon>
        <taxon>Agaricomycetes</taxon>
        <taxon>Agaricomycetidae</taxon>
        <taxon>Agaricales</taxon>
        <taxon>Marasmiineae</taxon>
        <taxon>Mycenaceae</taxon>
        <taxon>Mycena</taxon>
    </lineage>
</organism>
<name>A0A8H6WGJ1_MYCCL</name>
<dbReference type="InterPro" id="IPR041539">
    <property type="entry name" value="CxC5"/>
</dbReference>
<evidence type="ECO:0000259" key="2">
    <source>
        <dbReference type="Pfam" id="PF18718"/>
    </source>
</evidence>
<feature type="domain" description="CxC6 like cysteine cluster associated with KDZ" evidence="3">
    <location>
        <begin position="287"/>
        <end position="353"/>
    </location>
</feature>
<dbReference type="Pfam" id="PF18718">
    <property type="entry name" value="CxC5"/>
    <property type="match status" value="1"/>
</dbReference>
<comment type="caution">
    <text evidence="4">The sequence shown here is derived from an EMBL/GenBank/DDBJ whole genome shotgun (WGS) entry which is preliminary data.</text>
</comment>
<dbReference type="OrthoDB" id="2639189at2759"/>
<protein>
    <recommendedName>
        <fullName evidence="6">CxC5 like cysteine cluster associated with KDZ domain-containing protein</fullName>
    </recommendedName>
</protein>
<dbReference type="InterPro" id="IPR040898">
    <property type="entry name" value="CxC6"/>
</dbReference>
<accession>A0A8H6WGJ1</accession>
<evidence type="ECO:0000313" key="5">
    <source>
        <dbReference type="Proteomes" id="UP000613580"/>
    </source>
</evidence>
<evidence type="ECO:0008006" key="6">
    <source>
        <dbReference type="Google" id="ProtNLM"/>
    </source>
</evidence>
<dbReference type="EMBL" id="JACAZE010000006">
    <property type="protein sequence ID" value="KAF7314043.1"/>
    <property type="molecule type" value="Genomic_DNA"/>
</dbReference>
<dbReference type="Pfam" id="PF18721">
    <property type="entry name" value="CxC6"/>
    <property type="match status" value="1"/>
</dbReference>
<keyword evidence="5" id="KW-1185">Reference proteome</keyword>
<proteinExistence type="predicted"/>
<sequence>MIKFAGLSVPQLALFTRLLSVLKNDILLVQPACLSATEAPAALPPSIVEFLSHAVGIDQERVPVLWKELKSEVWAMEPATLGGVEEDMFRKHGWKRGLTSLMLYPPSHFCLNTACSRQTTLKDCKTRQAVVYTLDKGVMPAHAIQLHCPQCNTTYFPDYYVNSSLRTYYCDSVPDYLHVGAHQFIETKLVSLWTSLLLVAWVSASNFSRVYDMALSGQTEHDSPREDVTSLLFLIRASKRIVTRPRWKRRNKDIVANGQDAIDHACDTCLRTCVYEDGEEVDVQPIISDGLSMGHPRCGVPGGGCTKPLANNRKRFCNDHASFEKKCAVTTCYKEIVPETKSCDDPVHVEMERQHYARGKAAFTLTERLQRHRQAHPANDDDEGLPEIEEGEDVEWFEQDAGGNVKIRSGTNPGSVGIDDDPLCEASKSPEGNRKLTAQYGRVRSHSEQILVRSCGVVVGRATMHHAEAVSNLLYFTQEAFSVPRAHKPDFLIYDTACDAQRQVLTHPEQWSWFRDVKFPVDVFHFLNKHGIYHEFCQEWCNPADFPELLGPDGRWFFNTSIAEQTNVWLGGYHSIVREMLPVKYDFLLDELVRLPKHLYHC</sequence>
<evidence type="ECO:0000313" key="4">
    <source>
        <dbReference type="EMBL" id="KAF7314043.1"/>
    </source>
</evidence>
<dbReference type="AlphaFoldDB" id="A0A8H6WGJ1"/>
<feature type="region of interest" description="Disordered" evidence="1">
    <location>
        <begin position="404"/>
        <end position="431"/>
    </location>
</feature>